<dbReference type="CDD" id="cd16443">
    <property type="entry name" value="LplA"/>
    <property type="match status" value="1"/>
</dbReference>
<evidence type="ECO:0000313" key="2">
    <source>
        <dbReference type="EMBL" id="OGG49604.1"/>
    </source>
</evidence>
<dbReference type="InterPro" id="IPR050664">
    <property type="entry name" value="Octanoyltrans_LipM/LipL"/>
</dbReference>
<evidence type="ECO:0000313" key="3">
    <source>
        <dbReference type="Proteomes" id="UP000178606"/>
    </source>
</evidence>
<protein>
    <recommendedName>
        <fullName evidence="1">BPL/LPL catalytic domain-containing protein</fullName>
    </recommendedName>
</protein>
<dbReference type="Pfam" id="PF21948">
    <property type="entry name" value="LplA-B_cat"/>
    <property type="match status" value="1"/>
</dbReference>
<name>A0A1F6CK16_HANXR</name>
<proteinExistence type="predicted"/>
<dbReference type="EMBL" id="MFKF01000228">
    <property type="protein sequence ID" value="OGG49604.1"/>
    <property type="molecule type" value="Genomic_DNA"/>
</dbReference>
<dbReference type="InterPro" id="IPR045864">
    <property type="entry name" value="aa-tRNA-synth_II/BPL/LPL"/>
</dbReference>
<dbReference type="Gene3D" id="3.30.930.10">
    <property type="entry name" value="Bira Bifunctional Protein, Domain 2"/>
    <property type="match status" value="1"/>
</dbReference>
<feature type="domain" description="BPL/LPL catalytic" evidence="1">
    <location>
        <begin position="33"/>
        <end position="247"/>
    </location>
</feature>
<sequence>MAGVTWRFLNTRFENAFFNMAADEAVLESVREGVSPPVFRAFGWRPPGLSFGYAQRVGREVNLGRCREMGVEVVRRPTGGRAVLHWNELTYSVLCRGDDPLVGGGVLEAYRRISECLVAGLRLFGVAADLVRSEPPSVRPAGEPITSPCFSSAARHEVAIGGRKLIGSAQRRMGDMLLQHGSLILGPEHRRIVDLLRLTSEDLRAQFRLELDEGTTSLEEALGRPVAFDDLAECLRRGFEERLGLPFVEQPLTGLERERIEILVREKYGTDAWNFAAQRRVIW</sequence>
<evidence type="ECO:0000259" key="1">
    <source>
        <dbReference type="PROSITE" id="PS51733"/>
    </source>
</evidence>
<dbReference type="AlphaFoldDB" id="A0A1F6CK16"/>
<dbReference type="Proteomes" id="UP000178606">
    <property type="component" value="Unassembled WGS sequence"/>
</dbReference>
<dbReference type="SUPFAM" id="SSF55681">
    <property type="entry name" value="Class II aaRS and biotin synthetases"/>
    <property type="match status" value="1"/>
</dbReference>
<reference evidence="2 3" key="1">
    <citation type="journal article" date="2016" name="Nat. Commun.">
        <title>Thousands of microbial genomes shed light on interconnected biogeochemical processes in an aquifer system.</title>
        <authorList>
            <person name="Anantharaman K."/>
            <person name="Brown C.T."/>
            <person name="Hug L.A."/>
            <person name="Sharon I."/>
            <person name="Castelle C.J."/>
            <person name="Probst A.J."/>
            <person name="Thomas B.C."/>
            <person name="Singh A."/>
            <person name="Wilkins M.J."/>
            <person name="Karaoz U."/>
            <person name="Brodie E.L."/>
            <person name="Williams K.H."/>
            <person name="Hubbard S.S."/>
            <person name="Banfield J.F."/>
        </authorList>
    </citation>
    <scope>NUCLEOTIDE SEQUENCE [LARGE SCALE GENOMIC DNA]</scope>
    <source>
        <strain evidence="3">RIFCSPLOWO2_12_FULL_64_10</strain>
    </source>
</reference>
<accession>A0A1F6CK16</accession>
<dbReference type="PANTHER" id="PTHR43679:SF2">
    <property type="entry name" value="OCTANOYL-[GCVH]:PROTEIN N-OCTANOYLTRANSFERASE"/>
    <property type="match status" value="1"/>
</dbReference>
<dbReference type="InterPro" id="IPR004143">
    <property type="entry name" value="BPL_LPL_catalytic"/>
</dbReference>
<dbReference type="PANTHER" id="PTHR43679">
    <property type="entry name" value="OCTANOYLTRANSFERASE LIPM-RELATED"/>
    <property type="match status" value="1"/>
</dbReference>
<gene>
    <name evidence="2" type="ORF">A3F84_07325</name>
</gene>
<comment type="caution">
    <text evidence="2">The sequence shown here is derived from an EMBL/GenBank/DDBJ whole genome shotgun (WGS) entry which is preliminary data.</text>
</comment>
<dbReference type="PROSITE" id="PS51733">
    <property type="entry name" value="BPL_LPL_CATALYTIC"/>
    <property type="match status" value="1"/>
</dbReference>
<organism evidence="2 3">
    <name type="scientific">Handelsmanbacteria sp. (strain RIFCSPLOWO2_12_FULL_64_10)</name>
    <dbReference type="NCBI Taxonomy" id="1817868"/>
    <lineage>
        <taxon>Bacteria</taxon>
        <taxon>Candidatus Handelsmaniibacteriota</taxon>
    </lineage>
</organism>